<accession>A0ABY7TP80</accession>
<proteinExistence type="predicted"/>
<keyword evidence="1" id="KW-1133">Transmembrane helix</keyword>
<organism evidence="2 3">
    <name type="scientific">Sphingomonas naphthae</name>
    <dbReference type="NCBI Taxonomy" id="1813468"/>
    <lineage>
        <taxon>Bacteria</taxon>
        <taxon>Pseudomonadati</taxon>
        <taxon>Pseudomonadota</taxon>
        <taxon>Alphaproteobacteria</taxon>
        <taxon>Sphingomonadales</taxon>
        <taxon>Sphingomonadaceae</taxon>
        <taxon>Sphingomonas</taxon>
    </lineage>
</organism>
<gene>
    <name evidence="2" type="ORF">PQ455_07480</name>
</gene>
<keyword evidence="1" id="KW-0472">Membrane</keyword>
<feature type="transmembrane region" description="Helical" evidence="1">
    <location>
        <begin position="113"/>
        <end position="132"/>
    </location>
</feature>
<name>A0ABY7TP80_9SPHN</name>
<evidence type="ECO:0000313" key="3">
    <source>
        <dbReference type="Proteomes" id="UP001220395"/>
    </source>
</evidence>
<dbReference type="Proteomes" id="UP001220395">
    <property type="component" value="Chromosome"/>
</dbReference>
<keyword evidence="1" id="KW-0812">Transmembrane</keyword>
<reference evidence="2 3" key="1">
    <citation type="submission" date="2023-02" db="EMBL/GenBank/DDBJ databases">
        <title>Genome sequence of Sphingomonas naphthae.</title>
        <authorList>
            <person name="Kim S."/>
            <person name="Heo J."/>
            <person name="Kwon S.-W."/>
        </authorList>
    </citation>
    <scope>NUCLEOTIDE SEQUENCE [LARGE SCALE GENOMIC DNA]</scope>
    <source>
        <strain evidence="2 3">KACC 18716</strain>
    </source>
</reference>
<protein>
    <recommendedName>
        <fullName evidence="4">DUF3995 domain-containing protein</fullName>
    </recommendedName>
</protein>
<dbReference type="RefSeq" id="WP_273690564.1">
    <property type="nucleotide sequence ID" value="NZ_CP117411.1"/>
</dbReference>
<evidence type="ECO:0000313" key="2">
    <source>
        <dbReference type="EMBL" id="WCT75047.1"/>
    </source>
</evidence>
<sequence>MSVNSLVAQSVASGPATQAPLSFNGDPSLFMFNLFLMTAMFFLGAMMAGKQGGRIWQQRRFDHPLDPITIYRLILMFAGTGISLRCGAEAMYLWSWNPDAPAMVARTAMAKRWLDPIACAAGAIWMTLAILGEPGIEHQLRKAPLPVDMWSRWPALARALGVVMVSFVAAFAAVVLR</sequence>
<dbReference type="EMBL" id="CP117411">
    <property type="protein sequence ID" value="WCT75047.1"/>
    <property type="molecule type" value="Genomic_DNA"/>
</dbReference>
<feature type="transmembrane region" description="Helical" evidence="1">
    <location>
        <begin position="153"/>
        <end position="176"/>
    </location>
</feature>
<evidence type="ECO:0008006" key="4">
    <source>
        <dbReference type="Google" id="ProtNLM"/>
    </source>
</evidence>
<evidence type="ECO:0000256" key="1">
    <source>
        <dbReference type="SAM" id="Phobius"/>
    </source>
</evidence>
<feature type="transmembrane region" description="Helical" evidence="1">
    <location>
        <begin position="30"/>
        <end position="49"/>
    </location>
</feature>
<keyword evidence="3" id="KW-1185">Reference proteome</keyword>